<dbReference type="EMBL" id="LN857024">
    <property type="protein sequence ID" value="CDQ02970.1"/>
    <property type="molecule type" value="Genomic_DNA"/>
</dbReference>
<accession>A0A1I9G664</accession>
<reference evidence="2" key="1">
    <citation type="journal article" date="2007" name="Science">
        <title>Draft genome of the filarial nematode parasite Brugia malayi.</title>
        <authorList>
            <person name="Ghedin E."/>
            <person name="Wang S."/>
            <person name="Spiro D."/>
            <person name="Caler E."/>
            <person name="Zhao Q."/>
            <person name="Crabtree J."/>
            <person name="Allen J.E."/>
            <person name="Delcher A.L."/>
            <person name="Guiliano D.B."/>
            <person name="Miranda-Saavedra D."/>
            <person name="Angiuoli S.V."/>
            <person name="Creasy T."/>
            <person name="Amedeo P."/>
            <person name="Haas B."/>
            <person name="El-Sayed N.M."/>
            <person name="Wortman J.R."/>
            <person name="Feldblyum T."/>
            <person name="Tallon L."/>
            <person name="Schatz M."/>
            <person name="Shumway M."/>
            <person name="Koo H."/>
            <person name="Salzberg S.L."/>
            <person name="Schobel S."/>
            <person name="Pertea M."/>
            <person name="Pop M."/>
            <person name="White O."/>
            <person name="Barton G.J."/>
            <person name="Carlow C.K."/>
            <person name="Crawford M.J."/>
            <person name="Daub J."/>
            <person name="Dimmic M.W."/>
            <person name="Estes C.F."/>
            <person name="Foster J.M."/>
            <person name="Ganatra M."/>
            <person name="Gregory W.F."/>
            <person name="Johnson N.M."/>
            <person name="Jin J."/>
            <person name="Komuniecki R."/>
            <person name="Korf I."/>
            <person name="Kumar S."/>
            <person name="Laney S."/>
            <person name="Li B.W."/>
            <person name="Li W."/>
            <person name="Lindblom T.H."/>
            <person name="Lustigman S."/>
            <person name="Ma D."/>
            <person name="Maina C.V."/>
            <person name="Martin D.M."/>
            <person name="McCarter J.P."/>
            <person name="McReynolds L."/>
            <person name="Mitreva M."/>
            <person name="Nutman T.B."/>
            <person name="Parkinson J."/>
            <person name="Peregrin-Alvarez J.M."/>
            <person name="Poole C."/>
            <person name="Ren Q."/>
            <person name="Saunders L."/>
            <person name="Sluder A.E."/>
            <person name="Smith K."/>
            <person name="Stanke M."/>
            <person name="Unnasch T.R."/>
            <person name="Ware J."/>
            <person name="Wei A.D."/>
            <person name="Weil G."/>
            <person name="Williams D.J."/>
            <person name="Zhang Y."/>
            <person name="Williams S.A."/>
            <person name="Fraser-Liggett C."/>
            <person name="Slatko B."/>
            <person name="Blaxter M.L."/>
            <person name="Scott A.L."/>
        </authorList>
    </citation>
    <scope>NUCLEOTIDE SEQUENCE</scope>
    <source>
        <strain evidence="2">FR3</strain>
    </source>
</reference>
<protein>
    <submittedName>
        <fullName evidence="2">Bm1658, isoform a</fullName>
    </submittedName>
</protein>
<gene>
    <name evidence="2" type="primary">Bm1658</name>
    <name evidence="2" type="ORF">BM_Bm1658</name>
</gene>
<feature type="signal peptide" evidence="1">
    <location>
        <begin position="1"/>
        <end position="16"/>
    </location>
</feature>
<name>A0A1I9G664_BRUMA</name>
<dbReference type="AlphaFoldDB" id="A0A1I9G664"/>
<proteinExistence type="predicted"/>
<keyword evidence="1" id="KW-0732">Signal</keyword>
<organism evidence="2">
    <name type="scientific">Brugia malayi</name>
    <name type="common">Filarial nematode worm</name>
    <dbReference type="NCBI Taxonomy" id="6279"/>
    <lineage>
        <taxon>Eukaryota</taxon>
        <taxon>Metazoa</taxon>
        <taxon>Ecdysozoa</taxon>
        <taxon>Nematoda</taxon>
        <taxon>Chromadorea</taxon>
        <taxon>Rhabditida</taxon>
        <taxon>Spirurina</taxon>
        <taxon>Spiruromorpha</taxon>
        <taxon>Filarioidea</taxon>
        <taxon>Onchocercidae</taxon>
        <taxon>Brugia</taxon>
    </lineage>
</organism>
<feature type="chain" id="PRO_5009328357" evidence="1">
    <location>
        <begin position="17"/>
        <end position="104"/>
    </location>
</feature>
<evidence type="ECO:0000313" key="2">
    <source>
        <dbReference type="EMBL" id="CDQ02970.1"/>
    </source>
</evidence>
<sequence>MLHTIIISMIFISLYANQLDNKSLRRRCDSLNGITCECANPLVSDAQGCKHLEEYYDVSMEPALFLTFQNMEVLNLHLQQHFEIYQSQEIDATTGIFGSKSNSY</sequence>
<evidence type="ECO:0000256" key="1">
    <source>
        <dbReference type="SAM" id="SignalP"/>
    </source>
</evidence>
<reference evidence="2" key="2">
    <citation type="submission" date="2012-12" db="EMBL/GenBank/DDBJ databases">
        <authorList>
            <consortium name="WormBase Consortium"/>
            <person name="Ghedin E."/>
            <person name="Paulini M."/>
        </authorList>
    </citation>
    <scope>NUCLEOTIDE SEQUENCE</scope>
    <source>
        <strain evidence="2">FR3</strain>
    </source>
</reference>